<dbReference type="InterPro" id="IPR027417">
    <property type="entry name" value="P-loop_NTPase"/>
</dbReference>
<dbReference type="EMBL" id="JBHSWJ010000002">
    <property type="protein sequence ID" value="MFC6715056.1"/>
    <property type="molecule type" value="Genomic_DNA"/>
</dbReference>
<keyword evidence="3" id="KW-1185">Reference proteome</keyword>
<protein>
    <submittedName>
        <fullName evidence="2">McrB family protein</fullName>
    </submittedName>
</protein>
<reference evidence="3" key="1">
    <citation type="journal article" date="2019" name="Int. J. Syst. Evol. Microbiol.">
        <title>The Global Catalogue of Microorganisms (GCM) 10K type strain sequencing project: providing services to taxonomists for standard genome sequencing and annotation.</title>
        <authorList>
            <consortium name="The Broad Institute Genomics Platform"/>
            <consortium name="The Broad Institute Genome Sequencing Center for Infectious Disease"/>
            <person name="Wu L."/>
            <person name="Ma J."/>
        </authorList>
    </citation>
    <scope>NUCLEOTIDE SEQUENCE [LARGE SCALE GENOMIC DNA]</scope>
    <source>
        <strain evidence="3">NBRC 106593</strain>
    </source>
</reference>
<organism evidence="2 3">
    <name type="scientific">Branchiibius cervicis</name>
    <dbReference type="NCBI Taxonomy" id="908252"/>
    <lineage>
        <taxon>Bacteria</taxon>
        <taxon>Bacillati</taxon>
        <taxon>Actinomycetota</taxon>
        <taxon>Actinomycetes</taxon>
        <taxon>Micrococcales</taxon>
        <taxon>Dermacoccaceae</taxon>
        <taxon>Branchiibius</taxon>
    </lineage>
</organism>
<dbReference type="InterPro" id="IPR003593">
    <property type="entry name" value="AAA+_ATPase"/>
</dbReference>
<dbReference type="SMART" id="SM00382">
    <property type="entry name" value="AAA"/>
    <property type="match status" value="1"/>
</dbReference>
<comment type="caution">
    <text evidence="2">The sequence shown here is derived from an EMBL/GenBank/DDBJ whole genome shotgun (WGS) entry which is preliminary data.</text>
</comment>
<name>A0ABW2AX31_9MICO</name>
<gene>
    <name evidence="2" type="ORF">ACFQBT_15085</name>
</gene>
<dbReference type="RefSeq" id="WP_377823879.1">
    <property type="nucleotide sequence ID" value="NZ_JBHSWJ010000002.1"/>
</dbReference>
<dbReference type="InterPro" id="IPR052934">
    <property type="entry name" value="Methyl-DNA_Rec/Restrict_Enz"/>
</dbReference>
<dbReference type="Gene3D" id="3.40.50.300">
    <property type="entry name" value="P-loop containing nucleotide triphosphate hydrolases"/>
    <property type="match status" value="1"/>
</dbReference>
<accession>A0ABW2AX31</accession>
<dbReference type="Pfam" id="PF07728">
    <property type="entry name" value="AAA_5"/>
    <property type="match status" value="1"/>
</dbReference>
<dbReference type="InterPro" id="IPR011704">
    <property type="entry name" value="ATPase_dyneun-rel_AAA"/>
</dbReference>
<dbReference type="PANTHER" id="PTHR37291:SF1">
    <property type="entry name" value="TYPE IV METHYL-DIRECTED RESTRICTION ENZYME ECOKMCRB SUBUNIT"/>
    <property type="match status" value="1"/>
</dbReference>
<dbReference type="PANTHER" id="PTHR37291">
    <property type="entry name" value="5-METHYLCYTOSINE-SPECIFIC RESTRICTION ENZYME B"/>
    <property type="match status" value="1"/>
</dbReference>
<evidence type="ECO:0000313" key="3">
    <source>
        <dbReference type="Proteomes" id="UP001596356"/>
    </source>
</evidence>
<dbReference type="SUPFAM" id="SSF52540">
    <property type="entry name" value="P-loop containing nucleoside triphosphate hydrolases"/>
    <property type="match status" value="1"/>
</dbReference>
<proteinExistence type="predicted"/>
<feature type="domain" description="AAA+ ATPase" evidence="1">
    <location>
        <begin position="257"/>
        <end position="455"/>
    </location>
</feature>
<sequence length="593" mass="64017">MTFPRLGEISLTKFTSPEHVLDVLRDVEPGSTTALELQTNLDAAGQPGPLWNDLAAYEPPLVSANVTADDDHLVVDNELLRAARTDRGDRFLLVWVALCLADARLDAITREILTDADGHLDPAVINAVKLRATLDQRSEGAQGAKATSNILSLLERCQLIVPNKYGGSTVGIAQVLPTANAVRGAVALVGERLADQGFEAVPDRAVDLAVSIGVNAWLNLSVEEFRSAYEASDNVTAQSHRDTLPDSLAELDAQLRRKGQVVLQGPPGAGKTYVATEYVEWATSNRLEDSRLQAIIDGLPTNQRNVTDIATEVERRGLTCVWDIVQFHPGYDYTDFVRALVAQPQGDGVSFVPRHRIFSLICAIGEELARRGHEADLVLILDEVNRGDIPNIFGELLYALEYRGQAVATPYAIDGDASLTVPSRLRVLGTMNTADRSIAVIDYALRRRFVFLDIAATAEPINAFAFDADLTRQAALHLYSITAAALSDAPSGLQVGPSYFLATPDGSESSLQVLSARYVYEVLPLLNEYEMEGELDPGIVSGLRNDLAILNGLAQRDQVTGLVHHLSGQPWVTAVTTDGEANDDAANDGPDGP</sequence>
<evidence type="ECO:0000313" key="2">
    <source>
        <dbReference type="EMBL" id="MFC6715056.1"/>
    </source>
</evidence>
<evidence type="ECO:0000259" key="1">
    <source>
        <dbReference type="SMART" id="SM00382"/>
    </source>
</evidence>
<dbReference type="Proteomes" id="UP001596356">
    <property type="component" value="Unassembled WGS sequence"/>
</dbReference>